<dbReference type="InterPro" id="IPR016873">
    <property type="entry name" value="Caps_polysacc_synth_BcbE_prd"/>
</dbReference>
<dbReference type="Proteomes" id="UP000219042">
    <property type="component" value="Unassembled WGS sequence"/>
</dbReference>
<dbReference type="Gene3D" id="3.90.550.10">
    <property type="entry name" value="Spore Coat Polysaccharide Biosynthesis Protein SpsA, Chain A"/>
    <property type="match status" value="1"/>
</dbReference>
<dbReference type="PIRSF" id="PIRSF028162">
    <property type="entry name" value="BcbE_prd"/>
    <property type="match status" value="1"/>
</dbReference>
<dbReference type="SUPFAM" id="SSF53448">
    <property type="entry name" value="Nucleotide-diphospho-sugar transferases"/>
    <property type="match status" value="1"/>
</dbReference>
<name>A0A240E5Q1_9GAMM</name>
<evidence type="ECO:0000313" key="1">
    <source>
        <dbReference type="EMBL" id="SNX43851.1"/>
    </source>
</evidence>
<dbReference type="OrthoDB" id="9788272at2"/>
<gene>
    <name evidence="1" type="ORF">SAMN05421731_1027</name>
</gene>
<proteinExistence type="predicted"/>
<accession>A0A240E5Q1</accession>
<dbReference type="InterPro" id="IPR029044">
    <property type="entry name" value="Nucleotide-diphossugar_trans"/>
</dbReference>
<dbReference type="EMBL" id="OANT01000002">
    <property type="protein sequence ID" value="SNX43851.1"/>
    <property type="molecule type" value="Genomic_DNA"/>
</dbReference>
<protein>
    <recommendedName>
        <fullName evidence="3">dTDP-glucose pyrophosphorylase</fullName>
    </recommendedName>
</protein>
<dbReference type="RefSeq" id="WP_097078149.1">
    <property type="nucleotide sequence ID" value="NZ_BAABHT010000010.1"/>
</dbReference>
<keyword evidence="2" id="KW-1185">Reference proteome</keyword>
<organism evidence="1 2">
    <name type="scientific">Acinetobacter puyangensis</name>
    <dbReference type="NCBI Taxonomy" id="1096779"/>
    <lineage>
        <taxon>Bacteria</taxon>
        <taxon>Pseudomonadati</taxon>
        <taxon>Pseudomonadota</taxon>
        <taxon>Gammaproteobacteria</taxon>
        <taxon>Moraxellales</taxon>
        <taxon>Moraxellaceae</taxon>
        <taxon>Acinetobacter</taxon>
    </lineage>
</organism>
<sequence>MFVIPMAGLSSRFFKAGYTVPKYMLELNDITIFEWSVLSFKKYFQSDKFVFILFDHYDTPNFVKEKIIKLGIINYQIIILNKYTLGQADTVYQGIKDIEEDEIYVFNIDSRLNNFEKLPFQVDGYLEVFKGEGEHWSFVLPGENNTVLRTTEKQRISDLCSNGLYYFASLEKYKKYFTEELKCFGNNEIYIAPIYNKYIDNGENIKYKIVELKDIDFCGTPIEYLETLKKYNKEGL</sequence>
<evidence type="ECO:0008006" key="3">
    <source>
        <dbReference type="Google" id="ProtNLM"/>
    </source>
</evidence>
<dbReference type="AlphaFoldDB" id="A0A240E5Q1"/>
<reference evidence="2" key="1">
    <citation type="submission" date="2016-09" db="EMBL/GenBank/DDBJ databases">
        <authorList>
            <person name="Varghese N."/>
            <person name="Submissions S."/>
        </authorList>
    </citation>
    <scope>NUCLEOTIDE SEQUENCE [LARGE SCALE GENOMIC DNA]</scope>
    <source>
        <strain evidence="2">ANC 4466</strain>
    </source>
</reference>
<evidence type="ECO:0000313" key="2">
    <source>
        <dbReference type="Proteomes" id="UP000219042"/>
    </source>
</evidence>